<dbReference type="Proteomes" id="UP001141552">
    <property type="component" value="Unassembled WGS sequence"/>
</dbReference>
<organism evidence="8 9">
    <name type="scientific">Turnera subulata</name>
    <dbReference type="NCBI Taxonomy" id="218843"/>
    <lineage>
        <taxon>Eukaryota</taxon>
        <taxon>Viridiplantae</taxon>
        <taxon>Streptophyta</taxon>
        <taxon>Embryophyta</taxon>
        <taxon>Tracheophyta</taxon>
        <taxon>Spermatophyta</taxon>
        <taxon>Magnoliopsida</taxon>
        <taxon>eudicotyledons</taxon>
        <taxon>Gunneridae</taxon>
        <taxon>Pentapetalae</taxon>
        <taxon>rosids</taxon>
        <taxon>fabids</taxon>
        <taxon>Malpighiales</taxon>
        <taxon>Passifloraceae</taxon>
        <taxon>Turnera</taxon>
    </lineage>
</organism>
<accession>A0A9Q0G4Q5</accession>
<evidence type="ECO:0000256" key="5">
    <source>
        <dbReference type="ARBA" id="ARBA00049360"/>
    </source>
</evidence>
<protein>
    <recommendedName>
        <fullName evidence="7">AAA+ ATPase domain-containing protein</fullName>
    </recommendedName>
</protein>
<comment type="similarity">
    <text evidence="2">Belongs to the AAA ATPase family. BCS1 subfamily.</text>
</comment>
<sequence length="926" mass="104808">MFSLSSMPSTSSVLSTYTAFAASAMVVRTVVSELQSVANQLVPKKLQEKLLSYLGKFFGEKLSPQQLTLVINESNPNRHSTNEIYEAAEVYLSTRISPSVSQLNVFKDPEEAELRVSITRGEEVNDTFEGIDLVWEFIPTETQDGKEHGKENKSAMLSFQKQYKDKVLKTYLPHVVERSKAIKHANRVIKLRSLGDCGDEVNLNHPSTFDTLAMDPVLKELMDDLDRFLQRKDFYRRVGKLWKRGYLLYGPPGTGKSSLVAAMANYLKFDIYDLELANLRGGNSCLKEFLTRTSNRSVIVIEDIDCTIQLQDRRRRGYSQDPEDTEYSQDTEYGQGNGKLTLSGLLNFVDGLWSSCGDERIFVFTTNYKDRLDPALLRPGRMDMHIHMSYCTPAGFRILASNYLNTQDHSLFAEIEELIQQVDVTPAEIAGELIKTDDVDAALNGLIEFLLRKKETKCVKPSVEEEQKMPSTSSVLSTYTAFAASAMVVRTVISELQTTINQLVPKKLQEKLLSYFGKFFGEKLSPQQLTLIIKKSNPNRHATNEIYEAAEVYLSTIVSPSVSQLNVFKDPEETELTVSITRGEEVIDTFEGMDLVWEFIATEDEKEPKSAKLSFQKQYKDKVLKTYLPHVVERSKTIKNANRVIKLYSLGDCDDEVNLNHPSTFDTLAMDPVLKKELMNDLDRFLQRKDFYRRVGKLWKRGYLLYGPPGTGKSSLIAAMANYLKFDIYDLELASLRGSNSYLKELLTTTSNRSIIVIEDIDCTIQLQDRGSRESHDSEDTDSEDTEYGHSNTNGKLTLSGLLNFVDGLWSSCGDERIFVFTTNYKDRLDPALLRPGRMDMHIHMSYCTPAGFRILASNYLNTQDHSLFAEIEELIQQVEVTPAEIAGELIKTDDVDAALNGLIEFLSRKKETICEKPSVGEEKKS</sequence>
<evidence type="ECO:0000256" key="1">
    <source>
        <dbReference type="ARBA" id="ARBA00001946"/>
    </source>
</evidence>
<dbReference type="GO" id="GO:0016887">
    <property type="term" value="F:ATP hydrolysis activity"/>
    <property type="evidence" value="ECO:0007669"/>
    <property type="project" value="InterPro"/>
</dbReference>
<reference evidence="8" key="1">
    <citation type="submission" date="2022-02" db="EMBL/GenBank/DDBJ databases">
        <authorList>
            <person name="Henning P.M."/>
            <person name="McCubbin A.G."/>
            <person name="Shore J.S."/>
        </authorList>
    </citation>
    <scope>NUCLEOTIDE SEQUENCE</scope>
    <source>
        <strain evidence="8">F60SS</strain>
        <tissue evidence="8">Leaves</tissue>
    </source>
</reference>
<dbReference type="Gene3D" id="3.40.50.300">
    <property type="entry name" value="P-loop containing nucleotide triphosphate hydrolases"/>
    <property type="match status" value="2"/>
</dbReference>
<dbReference type="Pfam" id="PF14363">
    <property type="entry name" value="AAA_assoc"/>
    <property type="match status" value="2"/>
</dbReference>
<keyword evidence="3" id="KW-0378">Hydrolase</keyword>
<dbReference type="PANTHER" id="PTHR23070">
    <property type="entry name" value="BCS1 AAA-TYPE ATPASE"/>
    <property type="match status" value="1"/>
</dbReference>
<dbReference type="GO" id="GO:0006950">
    <property type="term" value="P:response to stress"/>
    <property type="evidence" value="ECO:0007669"/>
    <property type="project" value="UniProtKB-ARBA"/>
</dbReference>
<feature type="domain" description="AAA+ ATPase" evidence="7">
    <location>
        <begin position="699"/>
        <end position="849"/>
    </location>
</feature>
<dbReference type="CDD" id="cd19510">
    <property type="entry name" value="RecA-like_BCS1"/>
    <property type="match status" value="2"/>
</dbReference>
<keyword evidence="9" id="KW-1185">Reference proteome</keyword>
<evidence type="ECO:0000256" key="6">
    <source>
        <dbReference type="SAM" id="MobiDB-lite"/>
    </source>
</evidence>
<dbReference type="Pfam" id="PF25568">
    <property type="entry name" value="AAA_lid_At3g28540"/>
    <property type="match status" value="2"/>
</dbReference>
<comment type="caution">
    <text evidence="8">The sequence shown here is derived from an EMBL/GenBank/DDBJ whole genome shotgun (WGS) entry which is preliminary data.</text>
</comment>
<keyword evidence="4" id="KW-0460">Magnesium</keyword>
<evidence type="ECO:0000313" key="9">
    <source>
        <dbReference type="Proteomes" id="UP001141552"/>
    </source>
</evidence>
<dbReference type="SUPFAM" id="SSF52540">
    <property type="entry name" value="P-loop containing nucleoside triphosphate hydrolases"/>
    <property type="match status" value="2"/>
</dbReference>
<evidence type="ECO:0000259" key="7">
    <source>
        <dbReference type="SMART" id="SM00382"/>
    </source>
</evidence>
<comment type="catalytic activity">
    <reaction evidence="5">
        <text>ATP + H2O = ADP + phosphate + H(+)</text>
        <dbReference type="Rhea" id="RHEA:13065"/>
        <dbReference type="ChEBI" id="CHEBI:15377"/>
        <dbReference type="ChEBI" id="CHEBI:15378"/>
        <dbReference type="ChEBI" id="CHEBI:30616"/>
        <dbReference type="ChEBI" id="CHEBI:43474"/>
        <dbReference type="ChEBI" id="CHEBI:456216"/>
    </reaction>
</comment>
<dbReference type="Pfam" id="PF00004">
    <property type="entry name" value="AAA"/>
    <property type="match status" value="2"/>
</dbReference>
<dbReference type="Gene3D" id="6.10.280.40">
    <property type="match status" value="2"/>
</dbReference>
<dbReference type="SMART" id="SM00382">
    <property type="entry name" value="AAA"/>
    <property type="match status" value="2"/>
</dbReference>
<name>A0A9Q0G4Q5_9ROSI</name>
<evidence type="ECO:0000313" key="8">
    <source>
        <dbReference type="EMBL" id="KAJ4842152.1"/>
    </source>
</evidence>
<evidence type="ECO:0000256" key="2">
    <source>
        <dbReference type="ARBA" id="ARBA00007448"/>
    </source>
</evidence>
<dbReference type="InterPro" id="IPR058017">
    <property type="entry name" value="At3g28540-like_C"/>
</dbReference>
<proteinExistence type="inferred from homology"/>
<dbReference type="InterPro" id="IPR003593">
    <property type="entry name" value="AAA+_ATPase"/>
</dbReference>
<feature type="domain" description="AAA+ ATPase" evidence="7">
    <location>
        <begin position="242"/>
        <end position="392"/>
    </location>
</feature>
<dbReference type="InterPro" id="IPR027417">
    <property type="entry name" value="P-loop_NTPase"/>
</dbReference>
<evidence type="ECO:0000256" key="4">
    <source>
        <dbReference type="ARBA" id="ARBA00022842"/>
    </source>
</evidence>
<comment type="cofactor">
    <cofactor evidence="1">
        <name>Mg(2+)</name>
        <dbReference type="ChEBI" id="CHEBI:18420"/>
    </cofactor>
</comment>
<feature type="region of interest" description="Disordered" evidence="6">
    <location>
        <begin position="769"/>
        <end position="792"/>
    </location>
</feature>
<dbReference type="GO" id="GO:0005524">
    <property type="term" value="F:ATP binding"/>
    <property type="evidence" value="ECO:0007669"/>
    <property type="project" value="InterPro"/>
</dbReference>
<reference evidence="8" key="2">
    <citation type="journal article" date="2023" name="Plants (Basel)">
        <title>Annotation of the Turnera subulata (Passifloraceae) Draft Genome Reveals the S-Locus Evolved after the Divergence of Turneroideae from Passifloroideae in a Stepwise Manner.</title>
        <authorList>
            <person name="Henning P.M."/>
            <person name="Roalson E.H."/>
            <person name="Mir W."/>
            <person name="McCubbin A.G."/>
            <person name="Shore J.S."/>
        </authorList>
    </citation>
    <scope>NUCLEOTIDE SEQUENCE</scope>
    <source>
        <strain evidence="8">F60SS</strain>
    </source>
</reference>
<gene>
    <name evidence="8" type="ORF">Tsubulata_043821</name>
</gene>
<dbReference type="InterPro" id="IPR003959">
    <property type="entry name" value="ATPase_AAA_core"/>
</dbReference>
<dbReference type="InterPro" id="IPR050747">
    <property type="entry name" value="Mitochondrial_chaperone_BCS1"/>
</dbReference>
<evidence type="ECO:0000256" key="3">
    <source>
        <dbReference type="ARBA" id="ARBA00022801"/>
    </source>
</evidence>
<dbReference type="AlphaFoldDB" id="A0A9Q0G4Q5"/>
<dbReference type="InterPro" id="IPR025753">
    <property type="entry name" value="AAA_N_dom"/>
</dbReference>
<dbReference type="OrthoDB" id="10251412at2759"/>
<dbReference type="EMBL" id="JAKUCV010002573">
    <property type="protein sequence ID" value="KAJ4842152.1"/>
    <property type="molecule type" value="Genomic_DNA"/>
</dbReference>